<dbReference type="SUPFAM" id="SSF54637">
    <property type="entry name" value="Thioesterase/thiol ester dehydrase-isomerase"/>
    <property type="match status" value="1"/>
</dbReference>
<feature type="domain" description="FAS1-like dehydratase" evidence="1">
    <location>
        <begin position="14"/>
        <end position="137"/>
    </location>
</feature>
<accession>A0A382JY11</accession>
<evidence type="ECO:0000313" key="2">
    <source>
        <dbReference type="EMBL" id="SVC16669.1"/>
    </source>
</evidence>
<protein>
    <recommendedName>
        <fullName evidence="1">FAS1-like dehydratase domain-containing protein</fullName>
    </recommendedName>
</protein>
<dbReference type="InterPro" id="IPR029069">
    <property type="entry name" value="HotDog_dom_sf"/>
</dbReference>
<proteinExistence type="predicted"/>
<dbReference type="CDD" id="cd03441">
    <property type="entry name" value="R_hydratase_like"/>
    <property type="match status" value="1"/>
</dbReference>
<gene>
    <name evidence="2" type="ORF">METZ01_LOCUS269523</name>
</gene>
<sequence>MTTDEGIKYDRSLLGVEHPIGTFSVTREMIVGFARSTGETDQKYVGKPDGTGEVVAPSTICNIFVNGVSRPDISLEFGDLSFFAGQSIECKSEIKPGDTLSATTRLEEVYAKTGRSGKMVFAVWRTTFTNQKDDTVALVNESFVRRNRSK</sequence>
<dbReference type="EMBL" id="UINC01076985">
    <property type="protein sequence ID" value="SVC16669.1"/>
    <property type="molecule type" value="Genomic_DNA"/>
</dbReference>
<name>A0A382JY11_9ZZZZ</name>
<reference evidence="2" key="1">
    <citation type="submission" date="2018-05" db="EMBL/GenBank/DDBJ databases">
        <authorList>
            <person name="Lanie J.A."/>
            <person name="Ng W.-L."/>
            <person name="Kazmierczak K.M."/>
            <person name="Andrzejewski T.M."/>
            <person name="Davidsen T.M."/>
            <person name="Wayne K.J."/>
            <person name="Tettelin H."/>
            <person name="Glass J.I."/>
            <person name="Rusch D."/>
            <person name="Podicherti R."/>
            <person name="Tsui H.-C.T."/>
            <person name="Winkler M.E."/>
        </authorList>
    </citation>
    <scope>NUCLEOTIDE SEQUENCE</scope>
</reference>
<organism evidence="2">
    <name type="scientific">marine metagenome</name>
    <dbReference type="NCBI Taxonomy" id="408172"/>
    <lineage>
        <taxon>unclassified sequences</taxon>
        <taxon>metagenomes</taxon>
        <taxon>ecological metagenomes</taxon>
    </lineage>
</organism>
<dbReference type="Pfam" id="PF13452">
    <property type="entry name" value="FAS1_DH_region"/>
    <property type="match status" value="1"/>
</dbReference>
<evidence type="ECO:0000259" key="1">
    <source>
        <dbReference type="Pfam" id="PF13452"/>
    </source>
</evidence>
<dbReference type="AlphaFoldDB" id="A0A382JY11"/>
<dbReference type="Gene3D" id="3.10.129.10">
    <property type="entry name" value="Hotdog Thioesterase"/>
    <property type="match status" value="1"/>
</dbReference>
<dbReference type="InterPro" id="IPR039569">
    <property type="entry name" value="FAS1-like_DH_region"/>
</dbReference>